<dbReference type="Proteomes" id="UP000185598">
    <property type="component" value="Unassembled WGS sequence"/>
</dbReference>
<reference evidence="14 17" key="2">
    <citation type="submission" date="2020-08" db="EMBL/GenBank/DDBJ databases">
        <title>Genomic Encyclopedia of Type Strains, Phase IV (KMG-IV): sequencing the most valuable type-strain genomes for metagenomic binning, comparative biology and taxonomic classification.</title>
        <authorList>
            <person name="Goeker M."/>
        </authorList>
    </citation>
    <scope>NUCLEOTIDE SEQUENCE [LARGE SCALE GENOMIC DNA]</scope>
    <source>
        <strain evidence="14 17">DSM 100021</strain>
    </source>
</reference>
<dbReference type="PANTHER" id="PTHR45436">
    <property type="entry name" value="SENSOR HISTIDINE KINASE YKOH"/>
    <property type="match status" value="1"/>
</dbReference>
<evidence type="ECO:0000256" key="4">
    <source>
        <dbReference type="ARBA" id="ARBA00022553"/>
    </source>
</evidence>
<evidence type="ECO:0000313" key="15">
    <source>
        <dbReference type="EMBL" id="OLP47698.1"/>
    </source>
</evidence>
<dbReference type="Gene3D" id="1.10.287.130">
    <property type="match status" value="1"/>
</dbReference>
<dbReference type="InterPro" id="IPR050428">
    <property type="entry name" value="TCS_sensor_his_kinase"/>
</dbReference>
<evidence type="ECO:0000256" key="6">
    <source>
        <dbReference type="ARBA" id="ARBA00022692"/>
    </source>
</evidence>
<dbReference type="InterPro" id="IPR003661">
    <property type="entry name" value="HisK_dim/P_dom"/>
</dbReference>
<feature type="domain" description="HAMP" evidence="13">
    <location>
        <begin position="205"/>
        <end position="256"/>
    </location>
</feature>
<evidence type="ECO:0000313" key="14">
    <source>
        <dbReference type="EMBL" id="MBB4007322.1"/>
    </source>
</evidence>
<dbReference type="Pfam" id="PF02518">
    <property type="entry name" value="HATPase_c"/>
    <property type="match status" value="1"/>
</dbReference>
<dbReference type="Proteomes" id="UP000544107">
    <property type="component" value="Unassembled WGS sequence"/>
</dbReference>
<evidence type="ECO:0000313" key="17">
    <source>
        <dbReference type="Proteomes" id="UP000544107"/>
    </source>
</evidence>
<dbReference type="PROSITE" id="PS50885">
    <property type="entry name" value="HAMP"/>
    <property type="match status" value="1"/>
</dbReference>
<evidence type="ECO:0000259" key="12">
    <source>
        <dbReference type="PROSITE" id="PS50109"/>
    </source>
</evidence>
<sequence>MAAKSEIRPFRLFRVKSLTLRVLLFATLWYMIALVTMAVVISALYRQGAERSFNDLLRAQLYNVVNSVSVGDGESLSGSPALGDLRFSQPGTGWYWLVEPLGSFNAAPLASTSLGLTNLPVPSFEESPFDQNYERFYGMTDSFGNKLRIAETEVILDESGRAARFRVSGNLKVVEDEIGGFSNRLYAVLGMFGIGGLLVNAVTIVFGLKPLDRARRALERIRGGEAERIEGEFPREIEPLANEINALIDSNRRIVERARMQVGNLAHSLKTPIAVLLNEARVLEAPHGDVIKAQASSMQSQVGTYLNRARIAAQRESVLSRAEVEPVVERLVRVMRKLNPDKQFDVLFEGPGGAVAGQSPGHGLILAMESQDLEEILGNLIENAARHAESLINVTARPAPEGEVGSDPGRRSWLEIIVEDDGPGLDPDQIGEALKRGRRLDESKPGTGLGLSIVKEITSEYQGKLGLSRGVRGGLLARLILPALSRDVA</sequence>
<keyword evidence="9" id="KW-0902">Two-component regulatory system</keyword>
<protein>
    <recommendedName>
        <fullName evidence="3">histidine kinase</fullName>
        <ecNumber evidence="3">2.7.13.3</ecNumber>
    </recommendedName>
</protein>
<dbReference type="GO" id="GO:0005886">
    <property type="term" value="C:plasma membrane"/>
    <property type="evidence" value="ECO:0007669"/>
    <property type="project" value="TreeGrafter"/>
</dbReference>
<dbReference type="GO" id="GO:0000155">
    <property type="term" value="F:phosphorelay sensor kinase activity"/>
    <property type="evidence" value="ECO:0007669"/>
    <property type="project" value="InterPro"/>
</dbReference>
<keyword evidence="8 11" id="KW-1133">Transmembrane helix</keyword>
<evidence type="ECO:0000256" key="11">
    <source>
        <dbReference type="SAM" id="Phobius"/>
    </source>
</evidence>
<keyword evidence="4" id="KW-0597">Phosphoprotein</keyword>
<reference evidence="15 16" key="1">
    <citation type="submission" date="2016-09" db="EMBL/GenBank/DDBJ databases">
        <title>Rhizobium oryziradicis sp. nov., isolated from the root of rice.</title>
        <authorList>
            <person name="Zhao J."/>
            <person name="Zhang X."/>
        </authorList>
    </citation>
    <scope>NUCLEOTIDE SEQUENCE [LARGE SCALE GENOMIC DNA]</scope>
    <source>
        <strain evidence="15 16">14971</strain>
    </source>
</reference>
<dbReference type="InterPro" id="IPR003594">
    <property type="entry name" value="HATPase_dom"/>
</dbReference>
<dbReference type="STRING" id="887144.BJF91_04745"/>
<dbReference type="InterPro" id="IPR036097">
    <property type="entry name" value="HisK_dim/P_sf"/>
</dbReference>
<evidence type="ECO:0000256" key="9">
    <source>
        <dbReference type="ARBA" id="ARBA00023012"/>
    </source>
</evidence>
<dbReference type="AlphaFoldDB" id="A0A1Q8ZZQ3"/>
<evidence type="ECO:0000256" key="3">
    <source>
        <dbReference type="ARBA" id="ARBA00012438"/>
    </source>
</evidence>
<dbReference type="SUPFAM" id="SSF55874">
    <property type="entry name" value="ATPase domain of HSP90 chaperone/DNA topoisomerase II/histidine kinase"/>
    <property type="match status" value="1"/>
</dbReference>
<keyword evidence="16" id="KW-1185">Reference proteome</keyword>
<dbReference type="PANTHER" id="PTHR45436:SF5">
    <property type="entry name" value="SENSOR HISTIDINE KINASE TRCS"/>
    <property type="match status" value="1"/>
</dbReference>
<gene>
    <name evidence="15" type="ORF">BJF91_04745</name>
    <name evidence="14" type="ORF">GGQ71_001585</name>
</gene>
<dbReference type="SUPFAM" id="SSF47384">
    <property type="entry name" value="Homodimeric domain of signal transducing histidine kinase"/>
    <property type="match status" value="1"/>
</dbReference>
<evidence type="ECO:0000256" key="5">
    <source>
        <dbReference type="ARBA" id="ARBA00022679"/>
    </source>
</evidence>
<dbReference type="EMBL" id="JACIED010000002">
    <property type="protein sequence ID" value="MBB4007322.1"/>
    <property type="molecule type" value="Genomic_DNA"/>
</dbReference>
<evidence type="ECO:0000259" key="13">
    <source>
        <dbReference type="PROSITE" id="PS50885"/>
    </source>
</evidence>
<name>A0A1Q8ZZQ3_9HYPH</name>
<keyword evidence="6 11" id="KW-0812">Transmembrane</keyword>
<dbReference type="EMBL" id="MKIN01000027">
    <property type="protein sequence ID" value="OLP47698.1"/>
    <property type="molecule type" value="Genomic_DNA"/>
</dbReference>
<dbReference type="Gene3D" id="3.30.565.10">
    <property type="entry name" value="Histidine kinase-like ATPase, C-terminal domain"/>
    <property type="match status" value="1"/>
</dbReference>
<evidence type="ECO:0000313" key="16">
    <source>
        <dbReference type="Proteomes" id="UP000185598"/>
    </source>
</evidence>
<comment type="catalytic activity">
    <reaction evidence="1">
        <text>ATP + protein L-histidine = ADP + protein N-phospho-L-histidine.</text>
        <dbReference type="EC" id="2.7.13.3"/>
    </reaction>
</comment>
<proteinExistence type="predicted"/>
<dbReference type="RefSeq" id="WP_075616872.1">
    <property type="nucleotide sequence ID" value="NZ_JACIED010000002.1"/>
</dbReference>
<feature type="transmembrane region" description="Helical" evidence="11">
    <location>
        <begin position="20"/>
        <end position="45"/>
    </location>
</feature>
<comment type="caution">
    <text evidence="15">The sequence shown here is derived from an EMBL/GenBank/DDBJ whole genome shotgun (WGS) entry which is preliminary data.</text>
</comment>
<evidence type="ECO:0000256" key="8">
    <source>
        <dbReference type="ARBA" id="ARBA00022989"/>
    </source>
</evidence>
<keyword evidence="5" id="KW-0808">Transferase</keyword>
<evidence type="ECO:0000256" key="7">
    <source>
        <dbReference type="ARBA" id="ARBA00022777"/>
    </source>
</evidence>
<dbReference type="EC" id="2.7.13.3" evidence="3"/>
<evidence type="ECO:0000256" key="2">
    <source>
        <dbReference type="ARBA" id="ARBA00004370"/>
    </source>
</evidence>
<keyword evidence="10 11" id="KW-0472">Membrane</keyword>
<feature type="domain" description="Histidine kinase" evidence="12">
    <location>
        <begin position="264"/>
        <end position="485"/>
    </location>
</feature>
<dbReference type="OrthoDB" id="9809567at2"/>
<accession>A0A1Q8ZZQ3</accession>
<dbReference type="InterPro" id="IPR004358">
    <property type="entry name" value="Sig_transdc_His_kin-like_C"/>
</dbReference>
<evidence type="ECO:0000256" key="1">
    <source>
        <dbReference type="ARBA" id="ARBA00000085"/>
    </source>
</evidence>
<organism evidence="15 16">
    <name type="scientific">Allorhizobium taibaishanense</name>
    <dbReference type="NCBI Taxonomy" id="887144"/>
    <lineage>
        <taxon>Bacteria</taxon>
        <taxon>Pseudomonadati</taxon>
        <taxon>Pseudomonadota</taxon>
        <taxon>Alphaproteobacteria</taxon>
        <taxon>Hyphomicrobiales</taxon>
        <taxon>Rhizobiaceae</taxon>
        <taxon>Rhizobium/Agrobacterium group</taxon>
        <taxon>Allorhizobium</taxon>
    </lineage>
</organism>
<keyword evidence="7 15" id="KW-0418">Kinase</keyword>
<dbReference type="SMART" id="SM00388">
    <property type="entry name" value="HisKA"/>
    <property type="match status" value="1"/>
</dbReference>
<dbReference type="InterPro" id="IPR005467">
    <property type="entry name" value="His_kinase_dom"/>
</dbReference>
<dbReference type="PROSITE" id="PS50109">
    <property type="entry name" value="HIS_KIN"/>
    <property type="match status" value="1"/>
</dbReference>
<comment type="subcellular location">
    <subcellularLocation>
        <location evidence="2">Membrane</location>
    </subcellularLocation>
</comment>
<dbReference type="InterPro" id="IPR036890">
    <property type="entry name" value="HATPase_C_sf"/>
</dbReference>
<evidence type="ECO:0000256" key="10">
    <source>
        <dbReference type="ARBA" id="ARBA00023136"/>
    </source>
</evidence>
<feature type="transmembrane region" description="Helical" evidence="11">
    <location>
        <begin position="185"/>
        <end position="208"/>
    </location>
</feature>
<dbReference type="InterPro" id="IPR003660">
    <property type="entry name" value="HAMP_dom"/>
</dbReference>
<dbReference type="PRINTS" id="PR00344">
    <property type="entry name" value="BCTRLSENSOR"/>
</dbReference>
<dbReference type="SMART" id="SM00387">
    <property type="entry name" value="HATPase_c"/>
    <property type="match status" value="1"/>
</dbReference>